<sequence>MQTLQTIIVFLIIFSIIVVIHEFGHYYFAKRAGILVREFAIGMGPKLFAKQGKDGTTYTIRMLPLGGYVRLAGLNEEEAIQAGMQVGLVLDDQEQVIAINTTERSEVDELPVQVDQLDLANEMYIDAIPVGQTESVRYSVSKIAQIIEADGTRVQVSPIETRYESANVWQKMMTNFAGPMNNFILSVIVFAIVGLMMPAIPSSSSEIGDVIEGNPAAEAGMLSGDRIIEIDGQSISSWNDVLGTIQSMPGETVIVVVERDNQALDLTIEIGSIQVSDDSQPVGQIGVYAAQKTGLIDRLLYGFTATWGVIASVLGVLGSMFTKGFDINMFGGPVAMAEATSEVVNQGYTTILYFMALLSTNLGIVNLLPIPALDGGKIVLNLIEAVRGKPLSQEKEGIITIIGVIFLFILMIAVTWNDISRVFF</sequence>
<dbReference type="InterPro" id="IPR008915">
    <property type="entry name" value="Peptidase_M50"/>
</dbReference>
<feature type="transmembrane region" description="Helical" evidence="11">
    <location>
        <begin position="299"/>
        <end position="321"/>
    </location>
</feature>
<evidence type="ECO:0000256" key="9">
    <source>
        <dbReference type="ARBA" id="ARBA00023049"/>
    </source>
</evidence>
<keyword evidence="4 13" id="KW-0645">Protease</keyword>
<comment type="similarity">
    <text evidence="3 11">Belongs to the peptidase M50B family.</text>
</comment>
<evidence type="ECO:0000256" key="5">
    <source>
        <dbReference type="ARBA" id="ARBA00022692"/>
    </source>
</evidence>
<dbReference type="Proteomes" id="UP000440066">
    <property type="component" value="Unassembled WGS sequence"/>
</dbReference>
<dbReference type="GO" id="GO:0046872">
    <property type="term" value="F:metal ion binding"/>
    <property type="evidence" value="ECO:0007669"/>
    <property type="project" value="UniProtKB-KW"/>
</dbReference>
<keyword evidence="8 11" id="KW-1133">Transmembrane helix</keyword>
<dbReference type="PANTHER" id="PTHR42837:SF2">
    <property type="entry name" value="MEMBRANE METALLOPROTEASE ARASP2, CHLOROPLASTIC-RELATED"/>
    <property type="match status" value="1"/>
</dbReference>
<comment type="subcellular location">
    <subcellularLocation>
        <location evidence="2">Membrane</location>
        <topology evidence="2">Multi-pass membrane protein</topology>
    </subcellularLocation>
</comment>
<dbReference type="AlphaFoldDB" id="A0A844C4N0"/>
<dbReference type="InterPro" id="IPR001478">
    <property type="entry name" value="PDZ"/>
</dbReference>
<keyword evidence="7 11" id="KW-0862">Zinc</keyword>
<evidence type="ECO:0000259" key="12">
    <source>
        <dbReference type="PROSITE" id="PS50106"/>
    </source>
</evidence>
<dbReference type="PROSITE" id="PS50106">
    <property type="entry name" value="PDZ"/>
    <property type="match status" value="1"/>
</dbReference>
<dbReference type="InterPro" id="IPR041489">
    <property type="entry name" value="PDZ_6"/>
</dbReference>
<dbReference type="EMBL" id="WJQT01000018">
    <property type="protein sequence ID" value="MRJ48042.1"/>
    <property type="molecule type" value="Genomic_DNA"/>
</dbReference>
<dbReference type="Gene3D" id="2.30.42.10">
    <property type="match status" value="1"/>
</dbReference>
<dbReference type="CDD" id="cd23081">
    <property type="entry name" value="cpPDZ_EcRseP-like"/>
    <property type="match status" value="1"/>
</dbReference>
<evidence type="ECO:0000256" key="4">
    <source>
        <dbReference type="ARBA" id="ARBA00022670"/>
    </source>
</evidence>
<evidence type="ECO:0000313" key="14">
    <source>
        <dbReference type="Proteomes" id="UP000440066"/>
    </source>
</evidence>
<keyword evidence="9 11" id="KW-0482">Metalloprotease</keyword>
<dbReference type="GO" id="GO:0004222">
    <property type="term" value="F:metalloendopeptidase activity"/>
    <property type="evidence" value="ECO:0007669"/>
    <property type="project" value="InterPro"/>
</dbReference>
<evidence type="ECO:0000256" key="8">
    <source>
        <dbReference type="ARBA" id="ARBA00022989"/>
    </source>
</evidence>
<evidence type="ECO:0000256" key="2">
    <source>
        <dbReference type="ARBA" id="ARBA00004141"/>
    </source>
</evidence>
<keyword evidence="11" id="KW-0479">Metal-binding</keyword>
<dbReference type="EC" id="3.4.24.-" evidence="11"/>
<evidence type="ECO:0000256" key="1">
    <source>
        <dbReference type="ARBA" id="ARBA00001947"/>
    </source>
</evidence>
<evidence type="ECO:0000256" key="10">
    <source>
        <dbReference type="ARBA" id="ARBA00023136"/>
    </source>
</evidence>
<dbReference type="NCBIfam" id="TIGR00054">
    <property type="entry name" value="RIP metalloprotease RseP"/>
    <property type="match status" value="1"/>
</dbReference>
<comment type="cofactor">
    <cofactor evidence="1 11">
        <name>Zn(2+)</name>
        <dbReference type="ChEBI" id="CHEBI:29105"/>
    </cofactor>
</comment>
<feature type="domain" description="PDZ" evidence="12">
    <location>
        <begin position="207"/>
        <end position="272"/>
    </location>
</feature>
<evidence type="ECO:0000313" key="13">
    <source>
        <dbReference type="EMBL" id="MRJ48042.1"/>
    </source>
</evidence>
<evidence type="ECO:0000256" key="3">
    <source>
        <dbReference type="ARBA" id="ARBA00007931"/>
    </source>
</evidence>
<dbReference type="Pfam" id="PF17820">
    <property type="entry name" value="PDZ_6"/>
    <property type="match status" value="1"/>
</dbReference>
<dbReference type="GO" id="GO:0016020">
    <property type="term" value="C:membrane"/>
    <property type="evidence" value="ECO:0007669"/>
    <property type="project" value="UniProtKB-SubCell"/>
</dbReference>
<dbReference type="InterPro" id="IPR004387">
    <property type="entry name" value="Pept_M50_Zn"/>
</dbReference>
<gene>
    <name evidence="13" type="primary">rseP</name>
    <name evidence="13" type="ORF">GF867_10745</name>
</gene>
<keyword evidence="6 11" id="KW-0378">Hydrolase</keyword>
<evidence type="ECO:0000256" key="11">
    <source>
        <dbReference type="RuleBase" id="RU362031"/>
    </source>
</evidence>
<feature type="transmembrane region" description="Helical" evidence="11">
    <location>
        <begin position="397"/>
        <end position="416"/>
    </location>
</feature>
<dbReference type="Pfam" id="PF02163">
    <property type="entry name" value="Peptidase_M50"/>
    <property type="match status" value="1"/>
</dbReference>
<dbReference type="InterPro" id="IPR036034">
    <property type="entry name" value="PDZ_sf"/>
</dbReference>
<dbReference type="SUPFAM" id="SSF50156">
    <property type="entry name" value="PDZ domain-like"/>
    <property type="match status" value="1"/>
</dbReference>
<evidence type="ECO:0000256" key="6">
    <source>
        <dbReference type="ARBA" id="ARBA00022801"/>
    </source>
</evidence>
<dbReference type="GO" id="GO:0006508">
    <property type="term" value="P:proteolysis"/>
    <property type="evidence" value="ECO:0007669"/>
    <property type="project" value="UniProtKB-KW"/>
</dbReference>
<dbReference type="RefSeq" id="WP_153833101.1">
    <property type="nucleotide sequence ID" value="NZ_WJQT01000018.1"/>
</dbReference>
<dbReference type="SMART" id="SM00228">
    <property type="entry name" value="PDZ"/>
    <property type="match status" value="1"/>
</dbReference>
<dbReference type="CDD" id="cd06163">
    <property type="entry name" value="S2P-M50_PDZ_RseP-like"/>
    <property type="match status" value="1"/>
</dbReference>
<proteinExistence type="inferred from homology"/>
<organism evidence="13 14">
    <name type="scientific">Fundicoccus ignavus</name>
    <dbReference type="NCBI Taxonomy" id="2664442"/>
    <lineage>
        <taxon>Bacteria</taxon>
        <taxon>Bacillati</taxon>
        <taxon>Bacillota</taxon>
        <taxon>Bacilli</taxon>
        <taxon>Lactobacillales</taxon>
        <taxon>Aerococcaceae</taxon>
        <taxon>Fundicoccus</taxon>
    </lineage>
</organism>
<reference evidence="13 14" key="1">
    <citation type="submission" date="2019-11" db="EMBL/GenBank/DDBJ databases">
        <title>Characterisation of Fundicoccus ignavus gen. nov. sp. nov., a novel genus of the family Aerococcaceae from bulk tank milk.</title>
        <authorList>
            <person name="Siebert A."/>
            <person name="Huptas C."/>
            <person name="Wenning M."/>
            <person name="Scherer S."/>
            <person name="Doll E.V."/>
        </authorList>
    </citation>
    <scope>NUCLEOTIDE SEQUENCE [LARGE SCALE GENOMIC DNA]</scope>
    <source>
        <strain evidence="13 14">DSM 109652</strain>
    </source>
</reference>
<protein>
    <recommendedName>
        <fullName evidence="11">Zinc metalloprotease</fullName>
        <ecNumber evidence="11">3.4.24.-</ecNumber>
    </recommendedName>
</protein>
<feature type="transmembrane region" description="Helical" evidence="11">
    <location>
        <begin position="180"/>
        <end position="200"/>
    </location>
</feature>
<comment type="caution">
    <text evidence="13">The sequence shown here is derived from an EMBL/GenBank/DDBJ whole genome shotgun (WGS) entry which is preliminary data.</text>
</comment>
<keyword evidence="5 11" id="KW-0812">Transmembrane</keyword>
<name>A0A844C4N0_9LACT</name>
<feature type="transmembrane region" description="Helical" evidence="11">
    <location>
        <begin position="6"/>
        <end position="28"/>
    </location>
</feature>
<evidence type="ECO:0000256" key="7">
    <source>
        <dbReference type="ARBA" id="ARBA00022833"/>
    </source>
</evidence>
<keyword evidence="10 11" id="KW-0472">Membrane</keyword>
<dbReference type="PANTHER" id="PTHR42837">
    <property type="entry name" value="REGULATOR OF SIGMA-E PROTEASE RSEP"/>
    <property type="match status" value="1"/>
</dbReference>
<accession>A0A844C4N0</accession>